<feature type="domain" description="ABC transporter" evidence="4">
    <location>
        <begin position="5"/>
        <end position="246"/>
    </location>
</feature>
<dbReference type="Gene3D" id="3.40.50.300">
    <property type="entry name" value="P-loop containing nucleotide triphosphate hydrolases"/>
    <property type="match status" value="1"/>
</dbReference>
<dbReference type="RefSeq" id="WP_090027730.1">
    <property type="nucleotide sequence ID" value="NZ_FNEB01000002.1"/>
</dbReference>
<dbReference type="Pfam" id="PF12399">
    <property type="entry name" value="BCA_ABC_TP_C"/>
    <property type="match status" value="1"/>
</dbReference>
<organism evidence="5 6">
    <name type="scientific">Lutimaribacter saemankumensis</name>
    <dbReference type="NCBI Taxonomy" id="490829"/>
    <lineage>
        <taxon>Bacteria</taxon>
        <taxon>Pseudomonadati</taxon>
        <taxon>Pseudomonadota</taxon>
        <taxon>Alphaproteobacteria</taxon>
        <taxon>Rhodobacterales</taxon>
        <taxon>Roseobacteraceae</taxon>
        <taxon>Lutimaribacter</taxon>
    </lineage>
</organism>
<reference evidence="5 6" key="1">
    <citation type="submission" date="2016-10" db="EMBL/GenBank/DDBJ databases">
        <authorList>
            <person name="de Groot N.N."/>
        </authorList>
    </citation>
    <scope>NUCLEOTIDE SEQUENCE [LARGE SCALE GENOMIC DNA]</scope>
    <source>
        <strain evidence="5 6">DSM 28010</strain>
    </source>
</reference>
<keyword evidence="3 5" id="KW-0067">ATP-binding</keyword>
<evidence type="ECO:0000313" key="6">
    <source>
        <dbReference type="Proteomes" id="UP000199340"/>
    </source>
</evidence>
<dbReference type="Pfam" id="PF00005">
    <property type="entry name" value="ABC_tran"/>
    <property type="match status" value="1"/>
</dbReference>
<dbReference type="InterPro" id="IPR003439">
    <property type="entry name" value="ABC_transporter-like_ATP-bd"/>
</dbReference>
<dbReference type="PANTHER" id="PTHR45772">
    <property type="entry name" value="CONSERVED COMPONENT OF ABC TRANSPORTER FOR NATURAL AMINO ACIDS-RELATED"/>
    <property type="match status" value="1"/>
</dbReference>
<evidence type="ECO:0000256" key="3">
    <source>
        <dbReference type="ARBA" id="ARBA00022840"/>
    </source>
</evidence>
<dbReference type="Proteomes" id="UP000199340">
    <property type="component" value="Unassembled WGS sequence"/>
</dbReference>
<dbReference type="OrthoDB" id="9806149at2"/>
<evidence type="ECO:0000256" key="1">
    <source>
        <dbReference type="ARBA" id="ARBA00022448"/>
    </source>
</evidence>
<proteinExistence type="predicted"/>
<dbReference type="AlphaFoldDB" id="A0A1G8JYG4"/>
<keyword evidence="1" id="KW-0813">Transport</keyword>
<dbReference type="GO" id="GO:0016887">
    <property type="term" value="F:ATP hydrolysis activity"/>
    <property type="evidence" value="ECO:0007669"/>
    <property type="project" value="InterPro"/>
</dbReference>
<accession>A0A1G8JYG4</accession>
<evidence type="ECO:0000313" key="5">
    <source>
        <dbReference type="EMBL" id="SDI36208.1"/>
    </source>
</evidence>
<dbReference type="STRING" id="490829.SAMN05421850_102326"/>
<dbReference type="SMART" id="SM00382">
    <property type="entry name" value="AAA"/>
    <property type="match status" value="1"/>
</dbReference>
<dbReference type="EMBL" id="FNEB01000002">
    <property type="protein sequence ID" value="SDI36208.1"/>
    <property type="molecule type" value="Genomic_DNA"/>
</dbReference>
<dbReference type="PANTHER" id="PTHR45772:SF2">
    <property type="entry name" value="ABC TRANSPORTER ATP-BINDING PROTEIN"/>
    <property type="match status" value="1"/>
</dbReference>
<dbReference type="InterPro" id="IPR032823">
    <property type="entry name" value="BCA_ABC_TP_C"/>
</dbReference>
<evidence type="ECO:0000259" key="4">
    <source>
        <dbReference type="PROSITE" id="PS50893"/>
    </source>
</evidence>
<protein>
    <submittedName>
        <fullName evidence="5">Branched-chain amino acid transport system ATP-binding protein</fullName>
    </submittedName>
</protein>
<evidence type="ECO:0000256" key="2">
    <source>
        <dbReference type="ARBA" id="ARBA00022741"/>
    </source>
</evidence>
<sequence length="249" mass="27180">MTEILRIENLQKRFGGLVATDNVTLDVHTGEIHALIGPNGAGKSTLINQLCGELRQDAGVIHLAGRDISHMPAPERVDLGLGRTFQVTSLLEDFTVVENVGLAVQARDGGNFRIFDRVSGRSSIWEEAGHLLAGSLLDDRRDARVADLSHGEKKQLELVMALATQPRLLLLDEPMAGLGHLESQQMIDTLNGLRGEISMLLVEHDMEAVFALADRISVLVYGQIIMTGTADEVRNDPRVREAYLGTEDA</sequence>
<gene>
    <name evidence="5" type="ORF">SAMN05421850_102326</name>
</gene>
<dbReference type="GO" id="GO:0005524">
    <property type="term" value="F:ATP binding"/>
    <property type="evidence" value="ECO:0007669"/>
    <property type="project" value="UniProtKB-KW"/>
</dbReference>
<dbReference type="CDD" id="cd03219">
    <property type="entry name" value="ABC_Mj1267_LivG_branched"/>
    <property type="match status" value="1"/>
</dbReference>
<keyword evidence="6" id="KW-1185">Reference proteome</keyword>
<name>A0A1G8JYG4_9RHOB</name>
<dbReference type="PROSITE" id="PS50893">
    <property type="entry name" value="ABC_TRANSPORTER_2"/>
    <property type="match status" value="1"/>
</dbReference>
<keyword evidence="2" id="KW-0547">Nucleotide-binding</keyword>
<dbReference type="GO" id="GO:0005886">
    <property type="term" value="C:plasma membrane"/>
    <property type="evidence" value="ECO:0007669"/>
    <property type="project" value="TreeGrafter"/>
</dbReference>
<dbReference type="InterPro" id="IPR051120">
    <property type="entry name" value="ABC_AA/LPS_Transport"/>
</dbReference>
<dbReference type="SUPFAM" id="SSF52540">
    <property type="entry name" value="P-loop containing nucleoside triphosphate hydrolases"/>
    <property type="match status" value="1"/>
</dbReference>
<dbReference type="InterPro" id="IPR027417">
    <property type="entry name" value="P-loop_NTPase"/>
</dbReference>
<dbReference type="InterPro" id="IPR003593">
    <property type="entry name" value="AAA+_ATPase"/>
</dbReference>